<evidence type="ECO:0000313" key="23">
    <source>
        <dbReference type="Proteomes" id="UP000603940"/>
    </source>
</evidence>
<keyword evidence="14 19" id="KW-0472">Membrane</keyword>
<keyword evidence="7 19" id="KW-0812">Transmembrane</keyword>
<keyword evidence="4" id="KW-0813">Transport</keyword>
<dbReference type="Pfam" id="PF00116">
    <property type="entry name" value="COX2"/>
    <property type="match status" value="1"/>
</dbReference>
<keyword evidence="12 18" id="KW-0408">Iron</keyword>
<evidence type="ECO:0000256" key="19">
    <source>
        <dbReference type="SAM" id="Phobius"/>
    </source>
</evidence>
<dbReference type="PROSITE" id="PS50857">
    <property type="entry name" value="COX2_CUA"/>
    <property type="match status" value="1"/>
</dbReference>
<evidence type="ECO:0000256" key="3">
    <source>
        <dbReference type="ARBA" id="ARBA00012949"/>
    </source>
</evidence>
<comment type="caution">
    <text evidence="22">The sequence shown here is derived from an EMBL/GenBank/DDBJ whole genome shotgun (WGS) entry which is preliminary data.</text>
</comment>
<dbReference type="PROSITE" id="PS51007">
    <property type="entry name" value="CYTC"/>
    <property type="match status" value="1"/>
</dbReference>
<evidence type="ECO:0000256" key="15">
    <source>
        <dbReference type="ARBA" id="ARBA00024688"/>
    </source>
</evidence>
<evidence type="ECO:0000256" key="14">
    <source>
        <dbReference type="ARBA" id="ARBA00023136"/>
    </source>
</evidence>
<evidence type="ECO:0000256" key="11">
    <source>
        <dbReference type="ARBA" id="ARBA00022989"/>
    </source>
</evidence>
<comment type="subcellular location">
    <subcellularLocation>
        <location evidence="1">Membrane</location>
        <topology evidence="1">Multi-pass membrane protein</topology>
    </subcellularLocation>
</comment>
<dbReference type="InterPro" id="IPR036909">
    <property type="entry name" value="Cyt_c-like_dom_sf"/>
</dbReference>
<evidence type="ECO:0000256" key="17">
    <source>
        <dbReference type="ARBA" id="ARBA00047816"/>
    </source>
</evidence>
<keyword evidence="23" id="KW-1185">Reference proteome</keyword>
<keyword evidence="9" id="KW-1278">Translocase</keyword>
<dbReference type="PANTHER" id="PTHR22888:SF9">
    <property type="entry name" value="CYTOCHROME C OXIDASE SUBUNIT 2"/>
    <property type="match status" value="1"/>
</dbReference>
<dbReference type="InterPro" id="IPR009056">
    <property type="entry name" value="Cyt_c-like_dom"/>
</dbReference>
<evidence type="ECO:0000256" key="13">
    <source>
        <dbReference type="ARBA" id="ARBA00023008"/>
    </source>
</evidence>
<gene>
    <name evidence="22" type="primary">coxB</name>
    <name evidence="22" type="ORF">IBL25_09030</name>
</gene>
<dbReference type="InterPro" id="IPR045187">
    <property type="entry name" value="CcO_II"/>
</dbReference>
<sequence length="323" mass="34953">MHRELCRRGAWLLPLVLAACDGPQSALAPAGHEAEAVSQLFWWMAGASLVLWVLVVGLSFYASRRRERPWPARRAARLILVCGALLPTLLLAALLVFGLRLMPELRAPGDGLRVEVEGQQFWWRVRYVLPDGRRFETANEVRLPVGQRTEFLLTAQDVIHSFWIPSLGGKMDAIPGTTNRLVLEPTQTGRFRGACAEFCGASHALMAMSVEVMEPEAFTAWVERESGAATASTDGGAALFLARGCGACHTVRGTAAAGRVGPDLTHLGARPTIAAGILPNSPENIDRFIRETQAIKPAARMPSFGMLPPAESAAIATWLGSLR</sequence>
<dbReference type="InterPro" id="IPR014222">
    <property type="entry name" value="Cyt_c_oxidase_su2"/>
</dbReference>
<accession>A0ABR7R5P1</accession>
<dbReference type="PROSITE" id="PS00078">
    <property type="entry name" value="COX2"/>
    <property type="match status" value="1"/>
</dbReference>
<dbReference type="InterPro" id="IPR001505">
    <property type="entry name" value="Copper_CuA"/>
</dbReference>
<dbReference type="EMBL" id="JACTUZ010000027">
    <property type="protein sequence ID" value="MBC9177080.1"/>
    <property type="molecule type" value="Genomic_DNA"/>
</dbReference>
<keyword evidence="13" id="KW-0186">Copper</keyword>
<dbReference type="InterPro" id="IPR002429">
    <property type="entry name" value="CcO_II-like_C"/>
</dbReference>
<dbReference type="SUPFAM" id="SSF46626">
    <property type="entry name" value="Cytochrome c"/>
    <property type="match status" value="1"/>
</dbReference>
<dbReference type="Gene3D" id="2.60.40.420">
    <property type="entry name" value="Cupredoxins - blue copper proteins"/>
    <property type="match status" value="1"/>
</dbReference>
<evidence type="ECO:0000256" key="1">
    <source>
        <dbReference type="ARBA" id="ARBA00004141"/>
    </source>
</evidence>
<dbReference type="NCBIfam" id="TIGR02866">
    <property type="entry name" value="CoxB"/>
    <property type="match status" value="1"/>
</dbReference>
<keyword evidence="6" id="KW-0679">Respiratory chain</keyword>
<evidence type="ECO:0000256" key="16">
    <source>
        <dbReference type="ARBA" id="ARBA00031399"/>
    </source>
</evidence>
<comment type="similarity">
    <text evidence="2">Belongs to the cytochrome c oxidase subunit 2 family.</text>
</comment>
<evidence type="ECO:0000256" key="18">
    <source>
        <dbReference type="PROSITE-ProRule" id="PRU00433"/>
    </source>
</evidence>
<protein>
    <recommendedName>
        <fullName evidence="3">cytochrome-c oxidase</fullName>
        <ecNumber evidence="3">7.1.1.9</ecNumber>
    </recommendedName>
    <alternativeName>
        <fullName evidence="16">Cytochrome aa3 subunit 2</fullName>
    </alternativeName>
</protein>
<dbReference type="Proteomes" id="UP000603940">
    <property type="component" value="Unassembled WGS sequence"/>
</dbReference>
<dbReference type="SUPFAM" id="SSF49503">
    <property type="entry name" value="Cupredoxins"/>
    <property type="match status" value="1"/>
</dbReference>
<name>A0ABR7R5P1_9PROT</name>
<proteinExistence type="inferred from homology"/>
<reference evidence="22 23" key="1">
    <citation type="journal article" date="2009" name="Int. J. Syst. Evol. Microbiol.">
        <title>Transfer of Teichococcus ludipueritiae and Muricoccus roseus to the genus Roseomonas, as Roseomonas ludipueritiae comb. nov. and Roseomonas rosea comb. nov., respectively, and emended description of the genus Roseomonas.</title>
        <authorList>
            <person name="Sanchez-Porro C."/>
            <person name="Gallego V."/>
            <person name="Busse H.J."/>
            <person name="Kampfer P."/>
            <person name="Ventosa A."/>
        </authorList>
    </citation>
    <scope>NUCLEOTIDE SEQUENCE [LARGE SCALE GENOMIC DNA]</scope>
    <source>
        <strain evidence="22 23">DSM 14915</strain>
    </source>
</reference>
<feature type="domain" description="Cytochrome c" evidence="21">
    <location>
        <begin position="231"/>
        <end position="323"/>
    </location>
</feature>
<evidence type="ECO:0000256" key="8">
    <source>
        <dbReference type="ARBA" id="ARBA00022723"/>
    </source>
</evidence>
<dbReference type="InterPro" id="IPR036257">
    <property type="entry name" value="Cyt_c_oxidase_su2_TM_sf"/>
</dbReference>
<dbReference type="EC" id="7.1.1.9" evidence="3"/>
<dbReference type="Gene3D" id="1.10.287.90">
    <property type="match status" value="1"/>
</dbReference>
<organism evidence="22 23">
    <name type="scientific">Pseudoroseomonas ludipueritiae</name>
    <dbReference type="NCBI Taxonomy" id="198093"/>
    <lineage>
        <taxon>Bacteria</taxon>
        <taxon>Pseudomonadati</taxon>
        <taxon>Pseudomonadota</taxon>
        <taxon>Alphaproteobacteria</taxon>
        <taxon>Acetobacterales</taxon>
        <taxon>Acetobacteraceae</taxon>
        <taxon>Pseudoroseomonas</taxon>
    </lineage>
</organism>
<dbReference type="InterPro" id="IPR034236">
    <property type="entry name" value="CuRO_CcO_Caa3_II"/>
</dbReference>
<evidence type="ECO:0000256" key="9">
    <source>
        <dbReference type="ARBA" id="ARBA00022967"/>
    </source>
</evidence>
<dbReference type="CDD" id="cd04213">
    <property type="entry name" value="CuRO_CcO_Caa3_II"/>
    <property type="match status" value="1"/>
</dbReference>
<dbReference type="PROSITE" id="PS51257">
    <property type="entry name" value="PROKAR_LIPOPROTEIN"/>
    <property type="match status" value="1"/>
</dbReference>
<evidence type="ECO:0000256" key="10">
    <source>
        <dbReference type="ARBA" id="ARBA00022982"/>
    </source>
</evidence>
<keyword evidence="11 19" id="KW-1133">Transmembrane helix</keyword>
<evidence type="ECO:0000256" key="4">
    <source>
        <dbReference type="ARBA" id="ARBA00022448"/>
    </source>
</evidence>
<evidence type="ECO:0000256" key="7">
    <source>
        <dbReference type="ARBA" id="ARBA00022692"/>
    </source>
</evidence>
<dbReference type="InterPro" id="IPR008972">
    <property type="entry name" value="Cupredoxin"/>
</dbReference>
<feature type="domain" description="Cytochrome oxidase subunit II copper A binding" evidence="20">
    <location>
        <begin position="109"/>
        <end position="224"/>
    </location>
</feature>
<keyword evidence="8 18" id="KW-0479">Metal-binding</keyword>
<comment type="catalytic activity">
    <reaction evidence="17">
        <text>4 Fe(II)-[cytochrome c] + O2 + 8 H(+)(in) = 4 Fe(III)-[cytochrome c] + 2 H2O + 4 H(+)(out)</text>
        <dbReference type="Rhea" id="RHEA:11436"/>
        <dbReference type="Rhea" id="RHEA-COMP:10350"/>
        <dbReference type="Rhea" id="RHEA-COMP:14399"/>
        <dbReference type="ChEBI" id="CHEBI:15377"/>
        <dbReference type="ChEBI" id="CHEBI:15378"/>
        <dbReference type="ChEBI" id="CHEBI:15379"/>
        <dbReference type="ChEBI" id="CHEBI:29033"/>
        <dbReference type="ChEBI" id="CHEBI:29034"/>
        <dbReference type="EC" id="7.1.1.9"/>
    </reaction>
</comment>
<comment type="function">
    <text evidence="15">Subunits I and II form the functional core of the enzyme complex. Electrons originating in cytochrome c are transferred via heme a and Cu(A) to the binuclear center formed by heme a3 and Cu(B).</text>
</comment>
<dbReference type="PANTHER" id="PTHR22888">
    <property type="entry name" value="CYTOCHROME C OXIDASE, SUBUNIT II"/>
    <property type="match status" value="1"/>
</dbReference>
<evidence type="ECO:0000259" key="21">
    <source>
        <dbReference type="PROSITE" id="PS51007"/>
    </source>
</evidence>
<feature type="transmembrane region" description="Helical" evidence="19">
    <location>
        <begin position="40"/>
        <end position="63"/>
    </location>
</feature>
<dbReference type="Pfam" id="PF00034">
    <property type="entry name" value="Cytochrom_C"/>
    <property type="match status" value="1"/>
</dbReference>
<evidence type="ECO:0000256" key="12">
    <source>
        <dbReference type="ARBA" id="ARBA00023004"/>
    </source>
</evidence>
<feature type="transmembrane region" description="Helical" evidence="19">
    <location>
        <begin position="75"/>
        <end position="99"/>
    </location>
</feature>
<keyword evidence="10" id="KW-0249">Electron transport</keyword>
<evidence type="ECO:0000259" key="20">
    <source>
        <dbReference type="PROSITE" id="PS50857"/>
    </source>
</evidence>
<evidence type="ECO:0000256" key="5">
    <source>
        <dbReference type="ARBA" id="ARBA00022617"/>
    </source>
</evidence>
<evidence type="ECO:0000256" key="2">
    <source>
        <dbReference type="ARBA" id="ARBA00007866"/>
    </source>
</evidence>
<keyword evidence="5 18" id="KW-0349">Heme</keyword>
<evidence type="ECO:0000256" key="6">
    <source>
        <dbReference type="ARBA" id="ARBA00022660"/>
    </source>
</evidence>
<evidence type="ECO:0000313" key="22">
    <source>
        <dbReference type="EMBL" id="MBC9177080.1"/>
    </source>
</evidence>